<feature type="transmembrane region" description="Helical" evidence="7">
    <location>
        <begin position="329"/>
        <end position="350"/>
    </location>
</feature>
<feature type="transmembrane region" description="Helical" evidence="7">
    <location>
        <begin position="575"/>
        <end position="594"/>
    </location>
</feature>
<evidence type="ECO:0000256" key="1">
    <source>
        <dbReference type="ARBA" id="ARBA00004141"/>
    </source>
</evidence>
<evidence type="ECO:0000313" key="11">
    <source>
        <dbReference type="EMBL" id="CAL5998549.1"/>
    </source>
</evidence>
<comment type="similarity">
    <text evidence="2">Belongs to the SYG1 (TC 2.A.94) family.</text>
</comment>
<feature type="transmembrane region" description="Helical" evidence="7">
    <location>
        <begin position="241"/>
        <end position="260"/>
    </location>
</feature>
<reference evidence="10" key="1">
    <citation type="submission" date="2023-06" db="EMBL/GenBank/DDBJ databases">
        <authorList>
            <person name="Kurt Z."/>
        </authorList>
    </citation>
    <scope>NUCLEOTIDE SEQUENCE</scope>
</reference>
<feature type="transmembrane region" description="Helical" evidence="7">
    <location>
        <begin position="491"/>
        <end position="508"/>
    </location>
</feature>
<evidence type="ECO:0000256" key="4">
    <source>
        <dbReference type="ARBA" id="ARBA00022989"/>
    </source>
</evidence>
<dbReference type="GO" id="GO:0000822">
    <property type="term" value="F:inositol hexakisphosphate binding"/>
    <property type="evidence" value="ECO:0007669"/>
    <property type="project" value="TreeGrafter"/>
</dbReference>
<dbReference type="GO" id="GO:0006817">
    <property type="term" value="P:phosphate ion transport"/>
    <property type="evidence" value="ECO:0007669"/>
    <property type="project" value="TreeGrafter"/>
</dbReference>
<evidence type="ECO:0000256" key="5">
    <source>
        <dbReference type="ARBA" id="ARBA00023136"/>
    </source>
</evidence>
<keyword evidence="4 7" id="KW-1133">Transmembrane helix</keyword>
<dbReference type="PROSITE" id="PS51380">
    <property type="entry name" value="EXS"/>
    <property type="match status" value="1"/>
</dbReference>
<organism evidence="10">
    <name type="scientific">Hexamita inflata</name>
    <dbReference type="NCBI Taxonomy" id="28002"/>
    <lineage>
        <taxon>Eukaryota</taxon>
        <taxon>Metamonada</taxon>
        <taxon>Diplomonadida</taxon>
        <taxon>Hexamitidae</taxon>
        <taxon>Hexamitinae</taxon>
        <taxon>Hexamita</taxon>
    </lineage>
</organism>
<dbReference type="InterPro" id="IPR004342">
    <property type="entry name" value="EXS_C"/>
</dbReference>
<evidence type="ECO:0000259" key="9">
    <source>
        <dbReference type="PROSITE" id="PS51382"/>
    </source>
</evidence>
<keyword evidence="3 7" id="KW-0812">Transmembrane</keyword>
<feature type="transmembrane region" description="Helical" evidence="7">
    <location>
        <begin position="376"/>
        <end position="398"/>
    </location>
</feature>
<dbReference type="GO" id="GO:0016036">
    <property type="term" value="P:cellular response to phosphate starvation"/>
    <property type="evidence" value="ECO:0007669"/>
    <property type="project" value="TreeGrafter"/>
</dbReference>
<dbReference type="EMBL" id="CATOUU010000003">
    <property type="protein sequence ID" value="CAI9912690.1"/>
    <property type="molecule type" value="Genomic_DNA"/>
</dbReference>
<dbReference type="CDD" id="cd14447">
    <property type="entry name" value="SPX"/>
    <property type="match status" value="1"/>
</dbReference>
<dbReference type="EMBL" id="CAXDID020000038">
    <property type="protein sequence ID" value="CAL5998549.1"/>
    <property type="molecule type" value="Genomic_DNA"/>
</dbReference>
<feature type="domain" description="SPX" evidence="9">
    <location>
        <begin position="1"/>
        <end position="179"/>
    </location>
</feature>
<feature type="region of interest" description="Disordered" evidence="6">
    <location>
        <begin position="665"/>
        <end position="703"/>
    </location>
</feature>
<proteinExistence type="inferred from homology"/>
<reference evidence="11 12" key="2">
    <citation type="submission" date="2024-07" db="EMBL/GenBank/DDBJ databases">
        <authorList>
            <person name="Akdeniz Z."/>
        </authorList>
    </citation>
    <scope>NUCLEOTIDE SEQUENCE [LARGE SCALE GENOMIC DNA]</scope>
</reference>
<dbReference type="InterPro" id="IPR004331">
    <property type="entry name" value="SPX_dom"/>
</dbReference>
<dbReference type="PANTHER" id="PTHR10783">
    <property type="entry name" value="XENOTROPIC AND POLYTROPIC RETROVIRUS RECEPTOR 1-RELATED"/>
    <property type="match status" value="1"/>
</dbReference>
<comment type="caution">
    <text evidence="10">The sequence shown here is derived from an EMBL/GenBank/DDBJ whole genome shotgun (WGS) entry which is preliminary data.</text>
</comment>
<feature type="compositionally biased region" description="Basic and acidic residues" evidence="6">
    <location>
        <begin position="683"/>
        <end position="694"/>
    </location>
</feature>
<dbReference type="GO" id="GO:0005794">
    <property type="term" value="C:Golgi apparatus"/>
    <property type="evidence" value="ECO:0007669"/>
    <property type="project" value="TreeGrafter"/>
</dbReference>
<dbReference type="Pfam" id="PF03124">
    <property type="entry name" value="EXS"/>
    <property type="match status" value="1"/>
</dbReference>
<keyword evidence="12" id="KW-1185">Reference proteome</keyword>
<accession>A0AA86N4R0</accession>
<evidence type="ECO:0000313" key="10">
    <source>
        <dbReference type="EMBL" id="CAI9912690.1"/>
    </source>
</evidence>
<dbReference type="PROSITE" id="PS51382">
    <property type="entry name" value="SPX"/>
    <property type="match status" value="1"/>
</dbReference>
<name>A0AA86N4R0_9EUKA</name>
<dbReference type="GO" id="GO:0005886">
    <property type="term" value="C:plasma membrane"/>
    <property type="evidence" value="ECO:0007669"/>
    <property type="project" value="TreeGrafter"/>
</dbReference>
<evidence type="ECO:0000256" key="7">
    <source>
        <dbReference type="SAM" id="Phobius"/>
    </source>
</evidence>
<feature type="domain" description="EXS" evidence="8">
    <location>
        <begin position="450"/>
        <end position="655"/>
    </location>
</feature>
<sequence length="703" mass="82503">MNYTEILESSIVPEWKTQYIHYNELQRIIQKIENINQNNQLADNQQEVLNKIIYYDEVYQVVSSIDSNSAINEDANDHIQKINKQFWNEMKFEIDRINKFFMIQLNKLTQLILEIETQCDMLEHIKSKEQQTIRDNMHEVYKSLSILGIYAQRNYLGFQTLAKSRDKILGAADSNALLLDIVQGKRFALDDPIEYEQQRVERAFAKLFKVDQKTAKVQIEQYVSPQNNAEKQRVQAATGNGFTFGISILLFINFLYVIGFEIFEYGNNVIVERHEVALKAMRILFCLTYLGIGLGLDIYVFEKKKLNYIFIYELPPAQITASYRTHLKYCFIFLSILSFCCTCAVLRFYLDEHLVSELPTVSYSLLFVSVSSLLPAWAWISLPLLYPLFYLVVIVFQWRSSQVTVGKYILQVIGKQVVPWRYRVSFPIFCFCDQLTSITQLFADFADLICGGKSPTVVSCIFVNIPSIIRIAQQFVRYNEHKLFYPHMVNVYKYLSSFAGTFVVFEWVKNSPVWMTVMVAGHCVETAFKVYWDNAEDWAFFTGGSGARKFSAQPHKWQNKLICRRPSFFPTHTQVIAIIFNFIGRVFWIPCTYLKTFSSQQFWWKTYAAVLEITRRCLWNVLRTDNQQVTNCEEYSLTRYIPVLLSQNERQILRQKMEEKELELKQERKAAQQRNKQLKIQAGRREDSHNERRPLLNHSSDQM</sequence>
<dbReference type="Proteomes" id="UP001642409">
    <property type="component" value="Unassembled WGS sequence"/>
</dbReference>
<keyword evidence="5 7" id="KW-0472">Membrane</keyword>
<dbReference type="PANTHER" id="PTHR10783:SF103">
    <property type="entry name" value="SOLUTE CARRIER FAMILY 53 MEMBER 1"/>
    <property type="match status" value="1"/>
</dbReference>
<evidence type="ECO:0000313" key="12">
    <source>
        <dbReference type="Proteomes" id="UP001642409"/>
    </source>
</evidence>
<evidence type="ECO:0000256" key="3">
    <source>
        <dbReference type="ARBA" id="ARBA00022692"/>
    </source>
</evidence>
<gene>
    <name evidence="11" type="ORF">HINF_LOCUS15789</name>
    <name evidence="10" type="ORF">HINF_LOCUS335</name>
</gene>
<protein>
    <submittedName>
        <fullName evidence="10">EXS family protein</fullName>
    </submittedName>
    <submittedName>
        <fullName evidence="11">EXS_family protein</fullName>
    </submittedName>
</protein>
<dbReference type="AlphaFoldDB" id="A0AA86N4R0"/>
<comment type="subcellular location">
    <subcellularLocation>
        <location evidence="1">Membrane</location>
        <topology evidence="1">Multi-pass membrane protein</topology>
    </subcellularLocation>
</comment>
<evidence type="ECO:0000256" key="6">
    <source>
        <dbReference type="SAM" id="MobiDB-lite"/>
    </source>
</evidence>
<feature type="transmembrane region" description="Helical" evidence="7">
    <location>
        <begin position="280"/>
        <end position="301"/>
    </location>
</feature>
<evidence type="ECO:0000256" key="2">
    <source>
        <dbReference type="ARBA" id="ARBA00009665"/>
    </source>
</evidence>
<evidence type="ECO:0000259" key="8">
    <source>
        <dbReference type="PROSITE" id="PS51380"/>
    </source>
</evidence>